<dbReference type="Pfam" id="PF15956">
    <property type="entry name" value="DUF4760"/>
    <property type="match status" value="1"/>
</dbReference>
<gene>
    <name evidence="3" type="ORF">EAH78_18180</name>
</gene>
<feature type="transmembrane region" description="Helical" evidence="2">
    <location>
        <begin position="40"/>
        <end position="59"/>
    </location>
</feature>
<feature type="region of interest" description="Disordered" evidence="1">
    <location>
        <begin position="286"/>
        <end position="315"/>
    </location>
</feature>
<dbReference type="InterPro" id="IPR031876">
    <property type="entry name" value="DUF4760"/>
</dbReference>
<name>A0A502HR88_9PSED</name>
<keyword evidence="2" id="KW-0812">Transmembrane</keyword>
<proteinExistence type="predicted"/>
<evidence type="ECO:0000256" key="1">
    <source>
        <dbReference type="SAM" id="MobiDB-lite"/>
    </source>
</evidence>
<comment type="caution">
    <text evidence="3">The sequence shown here is derived from an EMBL/GenBank/DDBJ whole genome shotgun (WGS) entry which is preliminary data.</text>
</comment>
<dbReference type="RefSeq" id="WP_140668733.1">
    <property type="nucleotide sequence ID" value="NZ_RCZE01000008.1"/>
</dbReference>
<evidence type="ECO:0000256" key="2">
    <source>
        <dbReference type="SAM" id="Phobius"/>
    </source>
</evidence>
<sequence>MNNFRIGAAAAAFILGITARLIFTYLIPPPLPFPIDIVDAFIVLTGAMVAVFSAYEFILVRYRDTAELLPMFSAVIWTVIVSSYLILRYLPAYQTSLSILSTGVFIGMGWWIQAINTAANSRRSHTLNIIMASRTSTEYQQQTRASSKLYLTQVIPPELAEWRTCPQKDEYRYTDVPTDIIDAMNGTVYVLNYFEFLAQGIKYRDLDACLLRECFSGILAGLERRGFHLIIEAQKSDQRNYEGLIALNKEWNGESTVERYRTNPDNSALGTRYPAGEELQNILFAKKPQTTDQPADASGPSLATADGVPVGSAPP</sequence>
<evidence type="ECO:0000313" key="4">
    <source>
        <dbReference type="Proteomes" id="UP000317933"/>
    </source>
</evidence>
<dbReference type="EMBL" id="RCZE01000008">
    <property type="protein sequence ID" value="TPG76293.1"/>
    <property type="molecule type" value="Genomic_DNA"/>
</dbReference>
<accession>A0A502HR88</accession>
<organism evidence="3 4">
    <name type="scientific">Pseudomonas arsenicoxydans</name>
    <dbReference type="NCBI Taxonomy" id="702115"/>
    <lineage>
        <taxon>Bacteria</taxon>
        <taxon>Pseudomonadati</taxon>
        <taxon>Pseudomonadota</taxon>
        <taxon>Gammaproteobacteria</taxon>
        <taxon>Pseudomonadales</taxon>
        <taxon>Pseudomonadaceae</taxon>
        <taxon>Pseudomonas</taxon>
    </lineage>
</organism>
<feature type="transmembrane region" description="Helical" evidence="2">
    <location>
        <begin position="68"/>
        <end position="87"/>
    </location>
</feature>
<evidence type="ECO:0000313" key="3">
    <source>
        <dbReference type="EMBL" id="TPG76293.1"/>
    </source>
</evidence>
<dbReference type="AlphaFoldDB" id="A0A502HR88"/>
<feature type="transmembrane region" description="Helical" evidence="2">
    <location>
        <begin position="7"/>
        <end position="28"/>
    </location>
</feature>
<reference evidence="3 4" key="1">
    <citation type="journal article" date="2019" name="Environ. Microbiol.">
        <title>Species interactions and distinct microbial communities in high Arctic permafrost affected cryosols are associated with the CH4 and CO2 gas fluxes.</title>
        <authorList>
            <person name="Altshuler I."/>
            <person name="Hamel J."/>
            <person name="Turney S."/>
            <person name="Magnuson E."/>
            <person name="Levesque R."/>
            <person name="Greer C."/>
            <person name="Whyte L.G."/>
        </authorList>
    </citation>
    <scope>NUCLEOTIDE SEQUENCE [LARGE SCALE GENOMIC DNA]</scope>
    <source>
        <strain evidence="3 4">E3</strain>
    </source>
</reference>
<protein>
    <submittedName>
        <fullName evidence="3">DUF4760 domain-containing protein</fullName>
    </submittedName>
</protein>
<dbReference type="Proteomes" id="UP000317933">
    <property type="component" value="Unassembled WGS sequence"/>
</dbReference>
<feature type="transmembrane region" description="Helical" evidence="2">
    <location>
        <begin position="93"/>
        <end position="112"/>
    </location>
</feature>
<keyword evidence="2" id="KW-0472">Membrane</keyword>
<keyword evidence="2" id="KW-1133">Transmembrane helix</keyword>